<dbReference type="PROSITE" id="PS50995">
    <property type="entry name" value="HTH_MARR_2"/>
    <property type="match status" value="1"/>
</dbReference>
<name>A0A9D0ZGW6_9FIRM</name>
<dbReference type="PANTHER" id="PTHR33164">
    <property type="entry name" value="TRANSCRIPTIONAL REGULATOR, MARR FAMILY"/>
    <property type="match status" value="1"/>
</dbReference>
<dbReference type="AlphaFoldDB" id="A0A9D0ZGW6"/>
<dbReference type="GO" id="GO:0003700">
    <property type="term" value="F:DNA-binding transcription factor activity"/>
    <property type="evidence" value="ECO:0007669"/>
    <property type="project" value="InterPro"/>
</dbReference>
<dbReference type="GO" id="GO:0006950">
    <property type="term" value="P:response to stress"/>
    <property type="evidence" value="ECO:0007669"/>
    <property type="project" value="TreeGrafter"/>
</dbReference>
<dbReference type="InterPro" id="IPR036390">
    <property type="entry name" value="WH_DNA-bd_sf"/>
</dbReference>
<dbReference type="Pfam" id="PF12802">
    <property type="entry name" value="MarR_2"/>
    <property type="match status" value="1"/>
</dbReference>
<dbReference type="InterPro" id="IPR000835">
    <property type="entry name" value="HTH_MarR-typ"/>
</dbReference>
<evidence type="ECO:0000313" key="3">
    <source>
        <dbReference type="Proteomes" id="UP000824262"/>
    </source>
</evidence>
<evidence type="ECO:0000259" key="1">
    <source>
        <dbReference type="PROSITE" id="PS50995"/>
    </source>
</evidence>
<reference evidence="2" key="2">
    <citation type="journal article" date="2021" name="PeerJ">
        <title>Extensive microbial diversity within the chicken gut microbiome revealed by metagenomics and culture.</title>
        <authorList>
            <person name="Gilroy R."/>
            <person name="Ravi A."/>
            <person name="Getino M."/>
            <person name="Pursley I."/>
            <person name="Horton D.L."/>
            <person name="Alikhan N.F."/>
            <person name="Baker D."/>
            <person name="Gharbi K."/>
            <person name="Hall N."/>
            <person name="Watson M."/>
            <person name="Adriaenssens E.M."/>
            <person name="Foster-Nyarko E."/>
            <person name="Jarju S."/>
            <person name="Secka A."/>
            <person name="Antonio M."/>
            <person name="Oren A."/>
            <person name="Chaudhuri R.R."/>
            <person name="La Ragione R."/>
            <person name="Hildebrand F."/>
            <person name="Pallen M.J."/>
        </authorList>
    </citation>
    <scope>NUCLEOTIDE SEQUENCE</scope>
    <source>
        <strain evidence="2">ChiBcolR7-354</strain>
    </source>
</reference>
<gene>
    <name evidence="2" type="ORF">IAB77_07535</name>
</gene>
<reference evidence="2" key="1">
    <citation type="submission" date="2020-10" db="EMBL/GenBank/DDBJ databases">
        <authorList>
            <person name="Gilroy R."/>
        </authorList>
    </citation>
    <scope>NUCLEOTIDE SEQUENCE</scope>
    <source>
        <strain evidence="2">ChiBcolR7-354</strain>
    </source>
</reference>
<protein>
    <submittedName>
        <fullName evidence="2">MarR family transcriptional regulator</fullName>
    </submittedName>
</protein>
<dbReference type="Proteomes" id="UP000824262">
    <property type="component" value="Unassembled WGS sequence"/>
</dbReference>
<evidence type="ECO:0000313" key="2">
    <source>
        <dbReference type="EMBL" id="HIQ79094.1"/>
    </source>
</evidence>
<dbReference type="PANTHER" id="PTHR33164:SF43">
    <property type="entry name" value="HTH-TYPE TRANSCRIPTIONAL REPRESSOR YETL"/>
    <property type="match status" value="1"/>
</dbReference>
<dbReference type="InterPro" id="IPR036388">
    <property type="entry name" value="WH-like_DNA-bd_sf"/>
</dbReference>
<feature type="domain" description="HTH marR-type" evidence="1">
    <location>
        <begin position="2"/>
        <end position="140"/>
    </location>
</feature>
<dbReference type="Gene3D" id="1.10.10.10">
    <property type="entry name" value="Winged helix-like DNA-binding domain superfamily/Winged helix DNA-binding domain"/>
    <property type="match status" value="1"/>
</dbReference>
<dbReference type="SUPFAM" id="SSF46785">
    <property type="entry name" value="Winged helix' DNA-binding domain"/>
    <property type="match status" value="1"/>
</dbReference>
<organism evidence="2 3">
    <name type="scientific">Candidatus Scatomorpha intestinavium</name>
    <dbReference type="NCBI Taxonomy" id="2840922"/>
    <lineage>
        <taxon>Bacteria</taxon>
        <taxon>Bacillati</taxon>
        <taxon>Bacillota</taxon>
        <taxon>Clostridia</taxon>
        <taxon>Eubacteriales</taxon>
        <taxon>Candidatus Scatomorpha</taxon>
    </lineage>
</organism>
<dbReference type="SMART" id="SM00347">
    <property type="entry name" value="HTH_MARR"/>
    <property type="match status" value="1"/>
</dbReference>
<proteinExistence type="predicted"/>
<dbReference type="EMBL" id="DVGA01000076">
    <property type="protein sequence ID" value="HIQ79094.1"/>
    <property type="molecule type" value="Genomic_DNA"/>
</dbReference>
<dbReference type="InterPro" id="IPR039422">
    <property type="entry name" value="MarR/SlyA-like"/>
</dbReference>
<comment type="caution">
    <text evidence="2">The sequence shown here is derived from an EMBL/GenBank/DDBJ whole genome shotgun (WGS) entry which is preliminary data.</text>
</comment>
<sequence length="145" mass="16085">MYEDKFREFSALVARADKALLRAKAEYVRPFGLRGVHVSCLLALLNAGEGLTASELSARCEVDRAQISRVLSELTERGLVGGTDSDGRRRYRGSLCLTEEGRRTAAAMIGIVDEKLEQVASGLDAKELETFYSVFRTIVERLEKI</sequence>
<accession>A0A9D0ZGW6</accession>